<dbReference type="EMBL" id="CABWIC010000007">
    <property type="protein sequence ID" value="VWL91009.1"/>
    <property type="molecule type" value="Genomic_DNA"/>
</dbReference>
<dbReference type="AlphaFoldDB" id="A0A5K1ISB8"/>
<dbReference type="GO" id="GO:0016740">
    <property type="term" value="F:transferase activity"/>
    <property type="evidence" value="ECO:0007669"/>
    <property type="project" value="UniProtKB-KW"/>
</dbReference>
<dbReference type="PANTHER" id="PTHR43685:SF2">
    <property type="entry name" value="GLYCOSYLTRANSFERASE 2-LIKE DOMAIN-CONTAINING PROTEIN"/>
    <property type="match status" value="1"/>
</dbReference>
<keyword evidence="2" id="KW-0808">Transferase</keyword>
<proteinExistence type="predicted"/>
<dbReference type="Gene3D" id="3.90.550.10">
    <property type="entry name" value="Spore Coat Polysaccharide Biosynthesis Protein SpsA, Chain A"/>
    <property type="match status" value="1"/>
</dbReference>
<gene>
    <name evidence="2" type="ORF">JKKLCJKK_00244</name>
</gene>
<dbReference type="RefSeq" id="WP_193221149.1">
    <property type="nucleotide sequence ID" value="NZ_CABWIC010000007.1"/>
</dbReference>
<dbReference type="InterPro" id="IPR050834">
    <property type="entry name" value="Glycosyltransf_2"/>
</dbReference>
<sequence length="319" mass="35602">MQSAVDISVVVTTYNQDERALTLTLNSILQQICTSFEIIVADDCSKIDPSPFIHRFFDEKGFENYSIVRASENIGTVANVARGISAASGHIIKPLSPGDALFGPSTLANIVQCCNEHDIQLGFGGIISYLSDGSFSPYNAPRALDLYTSPKQDSGDVLRSHILKTDWIPGCSLFYGRDLMLPYLHELADRAHVRYCEDLACPLSAADGVRIGYLGEPVIWYEMGTGISTSGGSASVRRMYNDHHNFYHYLPERIVDQQVACRALRAFSLREFVALHTPFYRMAQKLKLNQYAGSNTFDMAPFEKELHFFNACRMDVITQ</sequence>
<dbReference type="Proteomes" id="UP000405524">
    <property type="component" value="Unassembled WGS sequence"/>
</dbReference>
<accession>A0A5K1ISB8</accession>
<dbReference type="InterPro" id="IPR001173">
    <property type="entry name" value="Glyco_trans_2-like"/>
</dbReference>
<dbReference type="InterPro" id="IPR029044">
    <property type="entry name" value="Nucleotide-diphossugar_trans"/>
</dbReference>
<feature type="domain" description="Glycosyltransferase 2-like" evidence="1">
    <location>
        <begin position="8"/>
        <end position="92"/>
    </location>
</feature>
<evidence type="ECO:0000313" key="3">
    <source>
        <dbReference type="Proteomes" id="UP000405524"/>
    </source>
</evidence>
<protein>
    <submittedName>
        <fullName evidence="2">Glycosyl transferase family 2</fullName>
    </submittedName>
</protein>
<dbReference type="SUPFAM" id="SSF53448">
    <property type="entry name" value="Nucleotide-diphospho-sugar transferases"/>
    <property type="match status" value="1"/>
</dbReference>
<organism evidence="2 3">
    <name type="scientific">Collinsella intestinalis</name>
    <dbReference type="NCBI Taxonomy" id="147207"/>
    <lineage>
        <taxon>Bacteria</taxon>
        <taxon>Bacillati</taxon>
        <taxon>Actinomycetota</taxon>
        <taxon>Coriobacteriia</taxon>
        <taxon>Coriobacteriales</taxon>
        <taxon>Coriobacteriaceae</taxon>
        <taxon>Collinsella</taxon>
    </lineage>
</organism>
<dbReference type="PANTHER" id="PTHR43685">
    <property type="entry name" value="GLYCOSYLTRANSFERASE"/>
    <property type="match status" value="1"/>
</dbReference>
<dbReference type="GeneID" id="77465237"/>
<reference evidence="2 3" key="1">
    <citation type="submission" date="2019-10" db="EMBL/GenBank/DDBJ databases">
        <authorList>
            <person name="Wolf R A."/>
        </authorList>
    </citation>
    <scope>NUCLEOTIDE SEQUENCE [LARGE SCALE GENOMIC DNA]</scope>
    <source>
        <strain evidence="2">Collinsella_intestinalis_DSM_13632</strain>
    </source>
</reference>
<evidence type="ECO:0000313" key="2">
    <source>
        <dbReference type="EMBL" id="VWL91009.1"/>
    </source>
</evidence>
<dbReference type="Pfam" id="PF00535">
    <property type="entry name" value="Glycos_transf_2"/>
    <property type="match status" value="1"/>
</dbReference>
<name>A0A5K1ISB8_9ACTN</name>
<evidence type="ECO:0000259" key="1">
    <source>
        <dbReference type="Pfam" id="PF00535"/>
    </source>
</evidence>